<organism evidence="1 2">
    <name type="scientific">Costertonia aggregata</name>
    <dbReference type="NCBI Taxonomy" id="343403"/>
    <lineage>
        <taxon>Bacteria</taxon>
        <taxon>Pseudomonadati</taxon>
        <taxon>Bacteroidota</taxon>
        <taxon>Flavobacteriia</taxon>
        <taxon>Flavobacteriales</taxon>
        <taxon>Flavobacteriaceae</taxon>
        <taxon>Costertonia</taxon>
    </lineage>
</organism>
<name>A0A7H9ASZ7_9FLAO</name>
<keyword evidence="2" id="KW-1185">Reference proteome</keyword>
<protein>
    <submittedName>
        <fullName evidence="1">DUF2652 domain-containing protein</fullName>
    </submittedName>
</protein>
<dbReference type="EMBL" id="CP058595">
    <property type="protein sequence ID" value="QLG46556.1"/>
    <property type="molecule type" value="Genomic_DNA"/>
</dbReference>
<dbReference type="Gene3D" id="3.30.70.1230">
    <property type="entry name" value="Nucleotide cyclase"/>
    <property type="match status" value="1"/>
</dbReference>
<dbReference type="AlphaFoldDB" id="A0A7H9ASZ7"/>
<accession>A0A7H9ASZ7</accession>
<evidence type="ECO:0000313" key="1">
    <source>
        <dbReference type="EMBL" id="QLG46556.1"/>
    </source>
</evidence>
<dbReference type="InterPro" id="IPR029787">
    <property type="entry name" value="Nucleotide_cyclase"/>
</dbReference>
<dbReference type="InterPro" id="IPR020503">
    <property type="entry name" value="Uncharacterised_Rv2561"/>
</dbReference>
<dbReference type="Pfam" id="PF10851">
    <property type="entry name" value="DUF2652"/>
    <property type="match status" value="1"/>
</dbReference>
<gene>
    <name evidence="1" type="ORF">HYG79_14770</name>
</gene>
<sequence>MTAQPTLLCIPDISGFTQFMREIDFELSSKVIPALLNQIIYSNEIGLKISEIEGDAVLFYRSGNLPTLKTLIDQCHYFHTEFYKRMAQLRKKHNGHEGANKIPELLGLKIILHFGEEVGLVPIGKNIKLMGEDVIAVHRLLKNNLATDEYILLSHSLLSRYEAPEIESLKAAYDIQSDYIDVDHLGKINFSYLGLKPI</sequence>
<dbReference type="RefSeq" id="WP_179242835.1">
    <property type="nucleotide sequence ID" value="NZ_CP058595.1"/>
</dbReference>
<evidence type="ECO:0000313" key="2">
    <source>
        <dbReference type="Proteomes" id="UP000509302"/>
    </source>
</evidence>
<reference evidence="1 2" key="1">
    <citation type="journal article" date="2006" name="Int. J. Syst. Evol. Microbiol.">
        <title>Costertonia aggregata gen. nov., sp. nov., a mesophilic marine bacterium of the family Flavobacteriaceae, isolated from a mature biofilm.</title>
        <authorList>
            <person name="Kwon K.K."/>
            <person name="Lee Y.K."/>
            <person name="Lee H.K."/>
        </authorList>
    </citation>
    <scope>NUCLEOTIDE SEQUENCE [LARGE SCALE GENOMIC DNA]</scope>
    <source>
        <strain evidence="1 2">KCCM 42265</strain>
    </source>
</reference>
<proteinExistence type="predicted"/>
<dbReference type="KEGG" id="cagg:HYG79_14770"/>
<dbReference type="Proteomes" id="UP000509302">
    <property type="component" value="Chromosome"/>
</dbReference>